<dbReference type="PIRSF" id="PIRSF036597">
    <property type="entry name" value="Protse_InhA_rel"/>
    <property type="match status" value="1"/>
</dbReference>
<dbReference type="GO" id="GO:0008237">
    <property type="term" value="F:metallopeptidase activity"/>
    <property type="evidence" value="ECO:0007669"/>
    <property type="project" value="UniProtKB-KW"/>
</dbReference>
<keyword evidence="4" id="KW-0482">Metalloprotease</keyword>
<gene>
    <name evidence="4" type="ORF">GK047_10120</name>
</gene>
<evidence type="ECO:0000313" key="4">
    <source>
        <dbReference type="EMBL" id="NEW06367.1"/>
    </source>
</evidence>
<reference evidence="4" key="1">
    <citation type="submission" date="2020-02" db="EMBL/GenBank/DDBJ databases">
        <authorList>
            <person name="Shen X.-R."/>
            <person name="Zhang Y.-X."/>
        </authorList>
    </citation>
    <scope>NUCLEOTIDE SEQUENCE</scope>
    <source>
        <strain evidence="4">SYP-B3998</strain>
    </source>
</reference>
<dbReference type="AlphaFoldDB" id="A0A6G3ZY83"/>
<dbReference type="GO" id="GO:0006508">
    <property type="term" value="P:proteolysis"/>
    <property type="evidence" value="ECO:0007669"/>
    <property type="project" value="UniProtKB-KW"/>
</dbReference>
<dbReference type="RefSeq" id="WP_163945034.1">
    <property type="nucleotide sequence ID" value="NZ_JAAIKC010000002.1"/>
</dbReference>
<dbReference type="InterPro" id="IPR012045">
    <property type="entry name" value="Pept_M6_InhA-rel"/>
</dbReference>
<dbReference type="InterPro" id="IPR008757">
    <property type="entry name" value="Peptidase_M6-like_domain"/>
</dbReference>
<dbReference type="NCBIfam" id="TIGR03296">
    <property type="entry name" value="M6dom_TIGR03296"/>
    <property type="match status" value="1"/>
</dbReference>
<dbReference type="PROSITE" id="PS50022">
    <property type="entry name" value="FA58C_3"/>
    <property type="match status" value="1"/>
</dbReference>
<feature type="region of interest" description="Disordered" evidence="1">
    <location>
        <begin position="120"/>
        <end position="151"/>
    </location>
</feature>
<keyword evidence="4" id="KW-0645">Protease</keyword>
<accession>A0A6G3ZY83</accession>
<dbReference type="Pfam" id="PF00754">
    <property type="entry name" value="F5_F8_type_C"/>
    <property type="match status" value="1"/>
</dbReference>
<protein>
    <submittedName>
        <fullName evidence="4">M6 family metalloprotease domain-containing protein</fullName>
    </submittedName>
</protein>
<name>A0A6G3ZY83_9BACL</name>
<keyword evidence="4" id="KW-0378">Hydrolase</keyword>
<comment type="caution">
    <text evidence="4">The sequence shown here is derived from an EMBL/GenBank/DDBJ whole genome shotgun (WGS) entry which is preliminary data.</text>
</comment>
<dbReference type="SUPFAM" id="SSF55486">
    <property type="entry name" value="Metalloproteases ('zincins'), catalytic domain"/>
    <property type="match status" value="1"/>
</dbReference>
<sequence>MQRSFKFLFTSVFSLICVLYFQTNGFAAPAYDGVVKIKQPSGESFQATVHGDEWFHWASTEDGDVLLQDQKGYWNYAELTSDDLKSTGKKYKIDKKPEKAVYENNLINWIKKYNPQAKKKQELMNELQKESSSSPEHSGSKEFTGLPENIDGTVTPVSGTKKLLVLLIGFTNVDIVYSDNDWSNKFFSANQKSVKNYYNEVSNGKAQITPASEIYGTQNDGVVKVKLDYTHPDMSGKDIRTVITDALAKADPEVNFASFDTNNDQVIDSKDGFYLVTVIAGNEEAASGDPVPNIWAHQSYASNTNHDGVAVSGMYTAQGEKQYGHMATIGILAHELGHSFGLPDLYGVNNHVGGLSIMANGAWNSLQGEDFGATPDHMDAWSKVKLGFVTPTVVNATSNFTLHSIPNNYNVLKIPLKDNTYFLVENRKKVGYDASLPTDSGGIAVWHIDEAMNNSTNDPHPFVDIEQSVSEYQDPFYYTNNNHAASFGPNTNPNSNTYTGNKSGVTITTTSTSDSAMNVAVTTAGEASLIPQTNWTLKYVDSYNWYNLGTYAFDGKKDTFWHTNWSPVDPMPHEIQIDLGAAYSISKFSYLPRQDGQVNGTIKNYEFYVSSDGVNWGTAVATGTFTNDTTLKEVSFAVKTGRYIRLRSLSEVNNNQVTSAAELNVFGVAQ</sequence>
<feature type="compositionally biased region" description="Basic and acidic residues" evidence="1">
    <location>
        <begin position="120"/>
        <end position="129"/>
    </location>
</feature>
<feature type="signal peptide" evidence="2">
    <location>
        <begin position="1"/>
        <end position="27"/>
    </location>
</feature>
<dbReference type="Pfam" id="PF05547">
    <property type="entry name" value="Peptidase_M6"/>
    <property type="match status" value="1"/>
</dbReference>
<dbReference type="PANTHER" id="PTHR41775:SF1">
    <property type="entry name" value="PEPTIDASE M6-LIKE DOMAIN-CONTAINING PROTEIN"/>
    <property type="match status" value="1"/>
</dbReference>
<evidence type="ECO:0000256" key="1">
    <source>
        <dbReference type="SAM" id="MobiDB-lite"/>
    </source>
</evidence>
<keyword evidence="2" id="KW-0732">Signal</keyword>
<organism evidence="4">
    <name type="scientific">Paenibacillus sp. SYP-B3998</name>
    <dbReference type="NCBI Taxonomy" id="2678564"/>
    <lineage>
        <taxon>Bacteria</taxon>
        <taxon>Bacillati</taxon>
        <taxon>Bacillota</taxon>
        <taxon>Bacilli</taxon>
        <taxon>Bacillales</taxon>
        <taxon>Paenibacillaceae</taxon>
        <taxon>Paenibacillus</taxon>
    </lineage>
</organism>
<dbReference type="InterPro" id="IPR008979">
    <property type="entry name" value="Galactose-bd-like_sf"/>
</dbReference>
<evidence type="ECO:0000259" key="3">
    <source>
        <dbReference type="PROSITE" id="PS50022"/>
    </source>
</evidence>
<dbReference type="InterPro" id="IPR000421">
    <property type="entry name" value="FA58C"/>
</dbReference>
<dbReference type="PANTHER" id="PTHR41775">
    <property type="entry name" value="SECRETED PROTEIN-RELATED"/>
    <property type="match status" value="1"/>
</dbReference>
<feature type="domain" description="F5/8 type C" evidence="3">
    <location>
        <begin position="554"/>
        <end position="668"/>
    </location>
</feature>
<feature type="chain" id="PRO_5026284088" evidence="2">
    <location>
        <begin position="28"/>
        <end position="670"/>
    </location>
</feature>
<dbReference type="SUPFAM" id="SSF49785">
    <property type="entry name" value="Galactose-binding domain-like"/>
    <property type="match status" value="1"/>
</dbReference>
<proteinExistence type="predicted"/>
<dbReference type="Gene3D" id="2.60.120.260">
    <property type="entry name" value="Galactose-binding domain-like"/>
    <property type="match status" value="1"/>
</dbReference>
<evidence type="ECO:0000256" key="2">
    <source>
        <dbReference type="SAM" id="SignalP"/>
    </source>
</evidence>
<dbReference type="EMBL" id="JAAIKC010000002">
    <property type="protein sequence ID" value="NEW06367.1"/>
    <property type="molecule type" value="Genomic_DNA"/>
</dbReference>